<sequence length="220" mass="24230">MAGQGGVENRRWDHVVPPECQASPKIQKLNASLQWEEAKEPLHDGIDTRAVEGVGPGIPFAHTLLQRNPKSEIIGLVPCAISATRILQWQKGQLLYNQLLTRAQAAARSGTIHALLWYQGESDTDTVPNAQAYKRRLQRFINDIRADLHLPNLLIIVVALASGVGPGFEIVRQTQLNLNLQNIRVVDAKGLGLKSDHLHLSTASQVILGKKLADAFLYHP</sequence>
<name>A0ACC0C5D0_CATRO</name>
<evidence type="ECO:0000313" key="2">
    <source>
        <dbReference type="Proteomes" id="UP001060085"/>
    </source>
</evidence>
<organism evidence="1 2">
    <name type="scientific">Catharanthus roseus</name>
    <name type="common">Madagascar periwinkle</name>
    <name type="synonym">Vinca rosea</name>
    <dbReference type="NCBI Taxonomy" id="4058"/>
    <lineage>
        <taxon>Eukaryota</taxon>
        <taxon>Viridiplantae</taxon>
        <taxon>Streptophyta</taxon>
        <taxon>Embryophyta</taxon>
        <taxon>Tracheophyta</taxon>
        <taxon>Spermatophyta</taxon>
        <taxon>Magnoliopsida</taxon>
        <taxon>eudicotyledons</taxon>
        <taxon>Gunneridae</taxon>
        <taxon>Pentapetalae</taxon>
        <taxon>asterids</taxon>
        <taxon>lamiids</taxon>
        <taxon>Gentianales</taxon>
        <taxon>Apocynaceae</taxon>
        <taxon>Rauvolfioideae</taxon>
        <taxon>Vinceae</taxon>
        <taxon>Catharanthinae</taxon>
        <taxon>Catharanthus</taxon>
    </lineage>
</organism>
<dbReference type="EMBL" id="CM044701">
    <property type="protein sequence ID" value="KAI5680072.1"/>
    <property type="molecule type" value="Genomic_DNA"/>
</dbReference>
<comment type="caution">
    <text evidence="1">The sequence shown here is derived from an EMBL/GenBank/DDBJ whole genome shotgun (WGS) entry which is preliminary data.</text>
</comment>
<proteinExistence type="predicted"/>
<keyword evidence="2" id="KW-1185">Reference proteome</keyword>
<protein>
    <submittedName>
        <fullName evidence="1">Uncharacterized protein</fullName>
    </submittedName>
</protein>
<accession>A0ACC0C5D0</accession>
<evidence type="ECO:0000313" key="1">
    <source>
        <dbReference type="EMBL" id="KAI5680072.1"/>
    </source>
</evidence>
<reference evidence="2" key="1">
    <citation type="journal article" date="2023" name="Nat. Plants">
        <title>Single-cell RNA sequencing provides a high-resolution roadmap for understanding the multicellular compartmentation of specialized metabolism.</title>
        <authorList>
            <person name="Sun S."/>
            <person name="Shen X."/>
            <person name="Li Y."/>
            <person name="Li Y."/>
            <person name="Wang S."/>
            <person name="Li R."/>
            <person name="Zhang H."/>
            <person name="Shen G."/>
            <person name="Guo B."/>
            <person name="Wei J."/>
            <person name="Xu J."/>
            <person name="St-Pierre B."/>
            <person name="Chen S."/>
            <person name="Sun C."/>
        </authorList>
    </citation>
    <scope>NUCLEOTIDE SEQUENCE [LARGE SCALE GENOMIC DNA]</scope>
</reference>
<dbReference type="Proteomes" id="UP001060085">
    <property type="component" value="Linkage Group LG01"/>
</dbReference>
<gene>
    <name evidence="1" type="ORF">M9H77_01299</name>
</gene>